<dbReference type="Gene3D" id="2.60.120.10">
    <property type="entry name" value="Jelly Rolls"/>
    <property type="match status" value="1"/>
</dbReference>
<name>A0A934KA63_9BACT</name>
<comment type="caution">
    <text evidence="1">The sequence shown here is derived from an EMBL/GenBank/DDBJ whole genome shotgun (WGS) entry which is preliminary data.</text>
</comment>
<sequence length="58" mass="6075">MTVGTPAGHERFYRAVGETAKQRAIPPPCEPDMAKVDAGARSHGVELLGPPPSSQPAH</sequence>
<organism evidence="1 2">
    <name type="scientific">Candidatus Dormiibacter inghamiae</name>
    <dbReference type="NCBI Taxonomy" id="3127013"/>
    <lineage>
        <taxon>Bacteria</taxon>
        <taxon>Bacillati</taxon>
        <taxon>Candidatus Dormiibacterota</taxon>
        <taxon>Candidatus Dormibacteria</taxon>
        <taxon>Candidatus Dormibacterales</taxon>
        <taxon>Candidatus Dormibacteraceae</taxon>
        <taxon>Candidatus Dormiibacter</taxon>
    </lineage>
</organism>
<dbReference type="EMBL" id="JAEKNQ010000063">
    <property type="protein sequence ID" value="MBJ7604646.1"/>
    <property type="molecule type" value="Genomic_DNA"/>
</dbReference>
<evidence type="ECO:0000313" key="1">
    <source>
        <dbReference type="EMBL" id="MBJ7604646.1"/>
    </source>
</evidence>
<dbReference type="Proteomes" id="UP000620075">
    <property type="component" value="Unassembled WGS sequence"/>
</dbReference>
<reference evidence="1 2" key="1">
    <citation type="submission" date="2020-10" db="EMBL/GenBank/DDBJ databases">
        <title>Ca. Dormibacterota MAGs.</title>
        <authorList>
            <person name="Montgomery K."/>
        </authorList>
    </citation>
    <scope>NUCLEOTIDE SEQUENCE [LARGE SCALE GENOMIC DNA]</scope>
    <source>
        <strain evidence="1">SC8811_S16_3</strain>
    </source>
</reference>
<dbReference type="AlphaFoldDB" id="A0A934KA63"/>
<proteinExistence type="predicted"/>
<gene>
    <name evidence="1" type="ORF">JF888_15945</name>
</gene>
<accession>A0A934KA63</accession>
<evidence type="ECO:0000313" key="2">
    <source>
        <dbReference type="Proteomes" id="UP000620075"/>
    </source>
</evidence>
<protein>
    <submittedName>
        <fullName evidence="1">Uncharacterized protein</fullName>
    </submittedName>
</protein>
<dbReference type="InterPro" id="IPR014710">
    <property type="entry name" value="RmlC-like_jellyroll"/>
</dbReference>